<protein>
    <recommendedName>
        <fullName evidence="3">phosphoserine phosphatase</fullName>
        <ecNumber evidence="3">3.1.3.3</ecNumber>
    </recommendedName>
</protein>
<organism evidence="11 12">
    <name type="scientific">Marinicauda algicola</name>
    <dbReference type="NCBI Taxonomy" id="2029849"/>
    <lineage>
        <taxon>Bacteria</taxon>
        <taxon>Pseudomonadati</taxon>
        <taxon>Pseudomonadota</taxon>
        <taxon>Alphaproteobacteria</taxon>
        <taxon>Maricaulales</taxon>
        <taxon>Maricaulaceae</taxon>
        <taxon>Marinicauda</taxon>
    </lineage>
</organism>
<comment type="cofactor">
    <cofactor evidence="1">
        <name>Mg(2+)</name>
        <dbReference type="ChEBI" id="CHEBI:18420"/>
    </cofactor>
</comment>
<evidence type="ECO:0000313" key="11">
    <source>
        <dbReference type="EMBL" id="TGY89325.1"/>
    </source>
</evidence>
<dbReference type="InterPro" id="IPR023214">
    <property type="entry name" value="HAD_sf"/>
</dbReference>
<accession>A0A4S2H1C1</accession>
<evidence type="ECO:0000256" key="2">
    <source>
        <dbReference type="ARBA" id="ARBA00005135"/>
    </source>
</evidence>
<evidence type="ECO:0000256" key="4">
    <source>
        <dbReference type="ARBA" id="ARBA00022605"/>
    </source>
</evidence>
<evidence type="ECO:0000256" key="8">
    <source>
        <dbReference type="ARBA" id="ARBA00023299"/>
    </source>
</evidence>
<dbReference type="NCBIfam" id="TIGR01488">
    <property type="entry name" value="HAD-SF-IB"/>
    <property type="match status" value="1"/>
</dbReference>
<dbReference type="GO" id="GO:0036424">
    <property type="term" value="F:L-phosphoserine phosphatase activity"/>
    <property type="evidence" value="ECO:0007669"/>
    <property type="project" value="TreeGrafter"/>
</dbReference>
<evidence type="ECO:0000256" key="7">
    <source>
        <dbReference type="ARBA" id="ARBA00022842"/>
    </source>
</evidence>
<keyword evidence="8" id="KW-0718">Serine biosynthesis</keyword>
<keyword evidence="7" id="KW-0460">Magnesium</keyword>
<keyword evidence="6 11" id="KW-0378">Hydrolase</keyword>
<comment type="caution">
    <text evidence="11">The sequence shown here is derived from an EMBL/GenBank/DDBJ whole genome shotgun (WGS) entry which is preliminary data.</text>
</comment>
<dbReference type="GO" id="GO:0000287">
    <property type="term" value="F:magnesium ion binding"/>
    <property type="evidence" value="ECO:0007669"/>
    <property type="project" value="TreeGrafter"/>
</dbReference>
<dbReference type="GO" id="GO:0005737">
    <property type="term" value="C:cytoplasm"/>
    <property type="evidence" value="ECO:0007669"/>
    <property type="project" value="TreeGrafter"/>
</dbReference>
<evidence type="ECO:0000256" key="5">
    <source>
        <dbReference type="ARBA" id="ARBA00022723"/>
    </source>
</evidence>
<dbReference type="InterPro" id="IPR050582">
    <property type="entry name" value="HAD-like_SerB"/>
</dbReference>
<evidence type="ECO:0000256" key="6">
    <source>
        <dbReference type="ARBA" id="ARBA00022801"/>
    </source>
</evidence>
<dbReference type="RefSeq" id="WP_135995865.1">
    <property type="nucleotide sequence ID" value="NZ_CP071057.1"/>
</dbReference>
<evidence type="ECO:0000256" key="10">
    <source>
        <dbReference type="ARBA" id="ARBA00048523"/>
    </source>
</evidence>
<comment type="catalytic activity">
    <reaction evidence="10">
        <text>O-phospho-D-serine + H2O = D-serine + phosphate</text>
        <dbReference type="Rhea" id="RHEA:24873"/>
        <dbReference type="ChEBI" id="CHEBI:15377"/>
        <dbReference type="ChEBI" id="CHEBI:35247"/>
        <dbReference type="ChEBI" id="CHEBI:43474"/>
        <dbReference type="ChEBI" id="CHEBI:58680"/>
        <dbReference type="EC" id="3.1.3.3"/>
    </reaction>
</comment>
<dbReference type="Gene3D" id="1.10.150.210">
    <property type="entry name" value="Phosphoserine phosphatase, domain 2"/>
    <property type="match status" value="1"/>
</dbReference>
<evidence type="ECO:0000256" key="3">
    <source>
        <dbReference type="ARBA" id="ARBA00012640"/>
    </source>
</evidence>
<dbReference type="GO" id="GO:0006564">
    <property type="term" value="P:L-serine biosynthetic process"/>
    <property type="evidence" value="ECO:0007669"/>
    <property type="project" value="UniProtKB-KW"/>
</dbReference>
<name>A0A4S2H1C1_9PROT</name>
<reference evidence="11 12" key="1">
    <citation type="journal article" date="2017" name="Int. J. Syst. Evol. Microbiol.">
        <title>Marinicauda algicola sp. nov., isolated from a marine red alga Rhodosorus marinus.</title>
        <authorList>
            <person name="Jeong S.E."/>
            <person name="Jeon S.H."/>
            <person name="Chun B.H."/>
            <person name="Kim D.W."/>
            <person name="Jeon C.O."/>
        </authorList>
    </citation>
    <scope>NUCLEOTIDE SEQUENCE [LARGE SCALE GENOMIC DNA]</scope>
    <source>
        <strain evidence="11 12">JCM 31718</strain>
    </source>
</reference>
<keyword evidence="4" id="KW-0028">Amino-acid biosynthesis</keyword>
<evidence type="ECO:0000256" key="9">
    <source>
        <dbReference type="ARBA" id="ARBA00048138"/>
    </source>
</evidence>
<dbReference type="PANTHER" id="PTHR43344">
    <property type="entry name" value="PHOSPHOSERINE PHOSPHATASE"/>
    <property type="match status" value="1"/>
</dbReference>
<dbReference type="AlphaFoldDB" id="A0A4S2H1C1"/>
<dbReference type="OrthoDB" id="9792539at2"/>
<gene>
    <name evidence="11" type="ORF">E5163_09420</name>
</gene>
<dbReference type="PANTHER" id="PTHR43344:SF2">
    <property type="entry name" value="PHOSPHOSERINE PHOSPHATASE"/>
    <property type="match status" value="1"/>
</dbReference>
<keyword evidence="5" id="KW-0479">Metal-binding</keyword>
<dbReference type="Gene3D" id="3.40.50.1000">
    <property type="entry name" value="HAD superfamily/HAD-like"/>
    <property type="match status" value="1"/>
</dbReference>
<sequence length="222" mass="23820">MSRLVVLDVDSTLLAVESLDFAVERALKDAEDGAERARRLSQITDRGMAGELDFRQSLEKRLELARLTRGQVEDAAQALRGKATDGMAELVEKLRARGREVYAVSGGFLDLVGPALAELGFSHGEMRANRFVYEGERVAGFDRDNPLSRNGGKAHVVAALKALTGRDSAVMVGDGITDYEAFAGGAADAFIGFGGVVHREAVAAKAPAYARDVKELERQLLG</sequence>
<dbReference type="EC" id="3.1.3.3" evidence="3"/>
<dbReference type="Proteomes" id="UP000308054">
    <property type="component" value="Unassembled WGS sequence"/>
</dbReference>
<proteinExistence type="predicted"/>
<dbReference type="Pfam" id="PF12710">
    <property type="entry name" value="HAD"/>
    <property type="match status" value="1"/>
</dbReference>
<evidence type="ECO:0000313" key="12">
    <source>
        <dbReference type="Proteomes" id="UP000308054"/>
    </source>
</evidence>
<comment type="pathway">
    <text evidence="2">Amino-acid biosynthesis; L-serine biosynthesis; L-serine from 3-phospho-D-glycerate: step 3/3.</text>
</comment>
<evidence type="ECO:0000256" key="1">
    <source>
        <dbReference type="ARBA" id="ARBA00001946"/>
    </source>
</evidence>
<keyword evidence="12" id="KW-1185">Reference proteome</keyword>
<dbReference type="InterPro" id="IPR036412">
    <property type="entry name" value="HAD-like_sf"/>
</dbReference>
<comment type="catalytic activity">
    <reaction evidence="9">
        <text>O-phospho-L-serine + H2O = L-serine + phosphate</text>
        <dbReference type="Rhea" id="RHEA:21208"/>
        <dbReference type="ChEBI" id="CHEBI:15377"/>
        <dbReference type="ChEBI" id="CHEBI:33384"/>
        <dbReference type="ChEBI" id="CHEBI:43474"/>
        <dbReference type="ChEBI" id="CHEBI:57524"/>
        <dbReference type="EC" id="3.1.3.3"/>
    </reaction>
</comment>
<dbReference type="EMBL" id="SRXW01000002">
    <property type="protein sequence ID" value="TGY89325.1"/>
    <property type="molecule type" value="Genomic_DNA"/>
</dbReference>
<dbReference type="SUPFAM" id="SSF56784">
    <property type="entry name" value="HAD-like"/>
    <property type="match status" value="1"/>
</dbReference>